<evidence type="ECO:0000313" key="1">
    <source>
        <dbReference type="EMBL" id="SEI84582.1"/>
    </source>
</evidence>
<dbReference type="RefSeq" id="WP_091828432.1">
    <property type="nucleotide sequence ID" value="NZ_FNZK01000001.1"/>
</dbReference>
<sequence length="484" mass="56679">MTINDKFDRAKAIIQRLIQEEKYEDALQLISSQADIMYTYNQWYTDDDLEKLLYDIENTLSVDAVIDSVGENTVFYYDAFGLNNRGLTQIYLAALLKLNFHIVYVTILEAKGNIPTIESLLNIGNGEVVYLASASSSYRVANYRALCSIIARVNPYYAFLYTTPSDVSGIMAFQHFAGQMQRYQINLTDHTFWLGRNAFDYCLEFRNYGASISVKYRQILANKLLKQPYYPIVNQNILFEGFPFERTADDFIIFSGGSIYKTVDKAHTYYRLIEYCLQKFSQVKFWYASNDDNVELVDLMKRYPTRVYHTRERQDLFQIMKNIDMYLNTYPVSGGLMVQYAALAKKAPLTLVHDDDAKGILIGQENLDIEFYMIDDFKKEVVRYIEDKDYRDKKDARMDNAIISASEFTENLSRIMQTSTSAYPIKCIDIDTMIFRQNYREKFGEYGFEMALVKRNNLRFMRYFPAMFVKGIMFKLIKKFKQRV</sequence>
<gene>
    <name evidence="1" type="ORF">SAMN05660742_101215</name>
</gene>
<name>A0A1H6U9P7_9FIRM</name>
<dbReference type="STRING" id="84035.SAMN05660742_101215"/>
<reference evidence="2" key="1">
    <citation type="submission" date="2016-10" db="EMBL/GenBank/DDBJ databases">
        <authorList>
            <person name="Varghese N."/>
            <person name="Submissions S."/>
        </authorList>
    </citation>
    <scope>NUCLEOTIDE SEQUENCE [LARGE SCALE GENOMIC DNA]</scope>
    <source>
        <strain evidence="2">DSM 2179</strain>
    </source>
</reference>
<protein>
    <submittedName>
        <fullName evidence="1">Uncharacterized protein</fullName>
    </submittedName>
</protein>
<keyword evidence="2" id="KW-1185">Reference proteome</keyword>
<organism evidence="1 2">
    <name type="scientific">Propionispira arboris</name>
    <dbReference type="NCBI Taxonomy" id="84035"/>
    <lineage>
        <taxon>Bacteria</taxon>
        <taxon>Bacillati</taxon>
        <taxon>Bacillota</taxon>
        <taxon>Negativicutes</taxon>
        <taxon>Selenomonadales</taxon>
        <taxon>Selenomonadaceae</taxon>
        <taxon>Propionispira</taxon>
    </lineage>
</organism>
<dbReference type="AlphaFoldDB" id="A0A1H6U9P7"/>
<dbReference type="Proteomes" id="UP000199662">
    <property type="component" value="Unassembled WGS sequence"/>
</dbReference>
<accession>A0A1H6U9P7</accession>
<dbReference type="EMBL" id="FNZK01000001">
    <property type="protein sequence ID" value="SEI84582.1"/>
    <property type="molecule type" value="Genomic_DNA"/>
</dbReference>
<proteinExistence type="predicted"/>
<evidence type="ECO:0000313" key="2">
    <source>
        <dbReference type="Proteomes" id="UP000199662"/>
    </source>
</evidence>